<accession>A0ABT5ZWH3</accession>
<feature type="domain" description="Reductase C-terminal" evidence="7">
    <location>
        <begin position="350"/>
        <end position="420"/>
    </location>
</feature>
<keyword evidence="3" id="KW-0274">FAD</keyword>
<evidence type="ECO:0000313" key="8">
    <source>
        <dbReference type="EMBL" id="MDF3294172.1"/>
    </source>
</evidence>
<dbReference type="InterPro" id="IPR036188">
    <property type="entry name" value="FAD/NAD-bd_sf"/>
</dbReference>
<dbReference type="InterPro" id="IPR050446">
    <property type="entry name" value="FAD-oxidoreductase/Apoptosis"/>
</dbReference>
<gene>
    <name evidence="8" type="ORF">P3G67_34210</name>
</gene>
<dbReference type="PANTHER" id="PTHR43557">
    <property type="entry name" value="APOPTOSIS-INDUCING FACTOR 1"/>
    <property type="match status" value="1"/>
</dbReference>
<keyword evidence="4" id="KW-0560">Oxidoreductase</keyword>
<evidence type="ECO:0000313" key="9">
    <source>
        <dbReference type="Proteomes" id="UP001216579"/>
    </source>
</evidence>
<dbReference type="Gene3D" id="3.50.50.60">
    <property type="entry name" value="FAD/NAD(P)-binding domain"/>
    <property type="match status" value="2"/>
</dbReference>
<dbReference type="PANTHER" id="PTHR43557:SF2">
    <property type="entry name" value="RIESKE DOMAIN-CONTAINING PROTEIN-RELATED"/>
    <property type="match status" value="1"/>
</dbReference>
<dbReference type="Pfam" id="PF14759">
    <property type="entry name" value="Reductase_C"/>
    <property type="match status" value="1"/>
</dbReference>
<feature type="domain" description="FAD/NAD(P)-binding" evidence="6">
    <location>
        <begin position="23"/>
        <end position="329"/>
    </location>
</feature>
<dbReference type="Gene3D" id="3.30.390.30">
    <property type="match status" value="1"/>
</dbReference>
<evidence type="ECO:0000256" key="2">
    <source>
        <dbReference type="ARBA" id="ARBA00022630"/>
    </source>
</evidence>
<organism evidence="8 9">
    <name type="scientific">Streptomyces silvisoli</name>
    <dbReference type="NCBI Taxonomy" id="3034235"/>
    <lineage>
        <taxon>Bacteria</taxon>
        <taxon>Bacillati</taxon>
        <taxon>Actinomycetota</taxon>
        <taxon>Actinomycetes</taxon>
        <taxon>Kitasatosporales</taxon>
        <taxon>Streptomycetaceae</taxon>
        <taxon>Streptomyces</taxon>
    </lineage>
</organism>
<dbReference type="EMBL" id="JARJBC010000037">
    <property type="protein sequence ID" value="MDF3294172.1"/>
    <property type="molecule type" value="Genomic_DNA"/>
</dbReference>
<dbReference type="SUPFAM" id="SSF51905">
    <property type="entry name" value="FAD/NAD(P)-binding domain"/>
    <property type="match status" value="2"/>
</dbReference>
<sequence>MGVGGEQRPSPASTAAGLPGDGHVVIVGASLAGLHGAEALREQGFAGQITLVGEEPHPPYDRPPLSKRVLAGRMSADDTGLPQREDFEAQWRLGTAAVSLDRAAKTVTLADGDVLGFDKLLIATGARARPWPQAHEAALDGVFSIRTRDDARALQARLATRPRRVLVIGAGFVGSEAASVCRELGLDVTVVERSPAPLVGALGGPAGSAAGRLQRRHGVDLRTNTSVRSLEGDGVGRLRRAALSDGDILDVDVAVVALGAVRNVEWLAGSALSVDGRGVRCDAYCRAVDSAGQPDDDVLVAGDIARWPHPLFDGELLAVEHWDNAVRQARVAAVTMLHGPVLRHTALPAFWSNQFGVNIKSVGVPARADQFAVVQGSVENSAFVAAYGQQGRLIGALAVNMPRALDAYATMITNRAGFPPVARIPDAPDPIRVLDTALPPLGKAAPDAGRPRPDEQRAGARPSL</sequence>
<protein>
    <submittedName>
        <fullName evidence="8">FAD-dependent oxidoreductase</fullName>
    </submittedName>
</protein>
<comment type="cofactor">
    <cofactor evidence="1">
        <name>FAD</name>
        <dbReference type="ChEBI" id="CHEBI:57692"/>
    </cofactor>
</comment>
<dbReference type="Proteomes" id="UP001216579">
    <property type="component" value="Unassembled WGS sequence"/>
</dbReference>
<dbReference type="InterPro" id="IPR028202">
    <property type="entry name" value="Reductase_C"/>
</dbReference>
<reference evidence="8 9" key="1">
    <citation type="submission" date="2023-03" db="EMBL/GenBank/DDBJ databases">
        <title>Draft genome sequence of Streptomyces sp. RB6PN23 isolated from peat swamp forest in Thailand.</title>
        <authorList>
            <person name="Klaysubun C."/>
            <person name="Duangmal K."/>
        </authorList>
    </citation>
    <scope>NUCLEOTIDE SEQUENCE [LARGE SCALE GENOMIC DNA]</scope>
    <source>
        <strain evidence="8 9">RB6PN23</strain>
    </source>
</reference>
<dbReference type="InterPro" id="IPR016156">
    <property type="entry name" value="FAD/NAD-linked_Rdtase_dimer_sf"/>
</dbReference>
<evidence type="ECO:0000256" key="5">
    <source>
        <dbReference type="SAM" id="MobiDB-lite"/>
    </source>
</evidence>
<dbReference type="PRINTS" id="PR00368">
    <property type="entry name" value="FADPNR"/>
</dbReference>
<evidence type="ECO:0000256" key="4">
    <source>
        <dbReference type="ARBA" id="ARBA00023002"/>
    </source>
</evidence>
<name>A0ABT5ZWH3_9ACTN</name>
<proteinExistence type="predicted"/>
<evidence type="ECO:0000256" key="1">
    <source>
        <dbReference type="ARBA" id="ARBA00001974"/>
    </source>
</evidence>
<evidence type="ECO:0000259" key="7">
    <source>
        <dbReference type="Pfam" id="PF14759"/>
    </source>
</evidence>
<evidence type="ECO:0000259" key="6">
    <source>
        <dbReference type="Pfam" id="PF07992"/>
    </source>
</evidence>
<dbReference type="InterPro" id="IPR023753">
    <property type="entry name" value="FAD/NAD-binding_dom"/>
</dbReference>
<evidence type="ECO:0000256" key="3">
    <source>
        <dbReference type="ARBA" id="ARBA00022827"/>
    </source>
</evidence>
<dbReference type="PRINTS" id="PR00411">
    <property type="entry name" value="PNDRDTASEI"/>
</dbReference>
<feature type="region of interest" description="Disordered" evidence="5">
    <location>
        <begin position="433"/>
        <end position="464"/>
    </location>
</feature>
<feature type="compositionally biased region" description="Basic and acidic residues" evidence="5">
    <location>
        <begin position="449"/>
        <end position="458"/>
    </location>
</feature>
<comment type="caution">
    <text evidence="8">The sequence shown here is derived from an EMBL/GenBank/DDBJ whole genome shotgun (WGS) entry which is preliminary data.</text>
</comment>
<dbReference type="RefSeq" id="WP_276096988.1">
    <property type="nucleotide sequence ID" value="NZ_JARJBC010000037.1"/>
</dbReference>
<keyword evidence="9" id="KW-1185">Reference proteome</keyword>
<keyword evidence="2" id="KW-0285">Flavoprotein</keyword>
<dbReference type="SUPFAM" id="SSF55424">
    <property type="entry name" value="FAD/NAD-linked reductases, dimerisation (C-terminal) domain"/>
    <property type="match status" value="1"/>
</dbReference>
<dbReference type="Pfam" id="PF07992">
    <property type="entry name" value="Pyr_redox_2"/>
    <property type="match status" value="1"/>
</dbReference>